<dbReference type="PROSITE" id="PS00107">
    <property type="entry name" value="PROTEIN_KINASE_ATP"/>
    <property type="match status" value="1"/>
</dbReference>
<dbReference type="SUPFAM" id="SSF56112">
    <property type="entry name" value="Protein kinase-like (PK-like)"/>
    <property type="match status" value="1"/>
</dbReference>
<dbReference type="GO" id="GO:0005524">
    <property type="term" value="F:ATP binding"/>
    <property type="evidence" value="ECO:0007669"/>
    <property type="project" value="UniProtKB-UniRule"/>
</dbReference>
<keyword evidence="1" id="KW-0067">ATP-binding</keyword>
<dbReference type="AlphaFoldDB" id="A0A0C2DF23"/>
<organism evidence="3 4">
    <name type="scientific">Enhygromyxa salina</name>
    <dbReference type="NCBI Taxonomy" id="215803"/>
    <lineage>
        <taxon>Bacteria</taxon>
        <taxon>Pseudomonadati</taxon>
        <taxon>Myxococcota</taxon>
        <taxon>Polyangia</taxon>
        <taxon>Nannocystales</taxon>
        <taxon>Nannocystaceae</taxon>
        <taxon>Enhygromyxa</taxon>
    </lineage>
</organism>
<accession>A0A0C2DF23</accession>
<dbReference type="Gene3D" id="1.10.510.10">
    <property type="entry name" value="Transferase(Phosphotransferase) domain 1"/>
    <property type="match status" value="1"/>
</dbReference>
<keyword evidence="3" id="KW-0808">Transferase</keyword>
<evidence type="ECO:0000313" key="4">
    <source>
        <dbReference type="Proteomes" id="UP000031599"/>
    </source>
</evidence>
<dbReference type="RefSeq" id="WP_052547306.1">
    <property type="nucleotide sequence ID" value="NZ_JMCC02000014.1"/>
</dbReference>
<feature type="domain" description="Protein kinase" evidence="2">
    <location>
        <begin position="223"/>
        <end position="478"/>
    </location>
</feature>
<name>A0A0C2DF23_9BACT</name>
<evidence type="ECO:0000256" key="1">
    <source>
        <dbReference type="PROSITE-ProRule" id="PRU10141"/>
    </source>
</evidence>
<dbReference type="GO" id="GO:0004674">
    <property type="term" value="F:protein serine/threonine kinase activity"/>
    <property type="evidence" value="ECO:0007669"/>
    <property type="project" value="TreeGrafter"/>
</dbReference>
<protein>
    <submittedName>
        <fullName evidence="3">Putative serine/threonine-protein kinase pknL</fullName>
    </submittedName>
</protein>
<dbReference type="InterPro" id="IPR017441">
    <property type="entry name" value="Protein_kinase_ATP_BS"/>
</dbReference>
<comment type="caution">
    <text evidence="3">The sequence shown here is derived from an EMBL/GenBank/DDBJ whole genome shotgun (WGS) entry which is preliminary data.</text>
</comment>
<proteinExistence type="predicted"/>
<dbReference type="CDD" id="cd14014">
    <property type="entry name" value="STKc_PknB_like"/>
    <property type="match status" value="1"/>
</dbReference>
<reference evidence="3 4" key="1">
    <citation type="submission" date="2014-12" db="EMBL/GenBank/DDBJ databases">
        <title>Genome assembly of Enhygromyxa salina DSM 15201.</title>
        <authorList>
            <person name="Sharma G."/>
            <person name="Subramanian S."/>
        </authorList>
    </citation>
    <scope>NUCLEOTIDE SEQUENCE [LARGE SCALE GENOMIC DNA]</scope>
    <source>
        <strain evidence="3 4">DSM 15201</strain>
    </source>
</reference>
<dbReference type="InterPro" id="IPR011009">
    <property type="entry name" value="Kinase-like_dom_sf"/>
</dbReference>
<dbReference type="PROSITE" id="PS50011">
    <property type="entry name" value="PROTEIN_KINASE_DOM"/>
    <property type="match status" value="1"/>
</dbReference>
<keyword evidence="3" id="KW-0418">Kinase</keyword>
<dbReference type="Pfam" id="PF00069">
    <property type="entry name" value="Pkinase"/>
    <property type="match status" value="1"/>
</dbReference>
<dbReference type="GO" id="GO:0005737">
    <property type="term" value="C:cytoplasm"/>
    <property type="evidence" value="ECO:0007669"/>
    <property type="project" value="TreeGrafter"/>
</dbReference>
<gene>
    <name evidence="3" type="ORF">DB30_01736</name>
</gene>
<dbReference type="Proteomes" id="UP000031599">
    <property type="component" value="Unassembled WGS sequence"/>
</dbReference>
<dbReference type="EMBL" id="JMCC02000014">
    <property type="protein sequence ID" value="KIG18232.1"/>
    <property type="molecule type" value="Genomic_DNA"/>
</dbReference>
<sequence>MSETLVRVVAQPAALDTPLASATSAILRRFGEGATTPDELPELQLLVDELEAKQPLPLIDARLRALSHAGYLRGAVLAIADHLARHPRLDLALRLASELLDALDPELGVALARAILAVPDDGTHDGRPDSRRARAERFELEISTNLMLAEHLLERGDVSGAQRHFEAVLAIDVDHARGLRGWSSCVRELERRGLSTEHRSRGLSLLDGLEELELAGGIGLDRYELGRPLGRGRHAVVYEAYDRRVGRSVAIKRLLGDDARRDGVPARVVEARFFAEAQTLAKVRSPHVVALLDVQPRHRFVALELCRGGNLRLAMRKQLLTPADLPTVAEQLRLALRAVHAAGAVHRDVKPANILVREARPGAPVALADFGLAIGGEPRAEPQAAARNPSVRAGTLRYLAPEIKQGIQASPASDLYAAGVVVLELAITPAPLPADFDRVDPNFDPRPLLDELLPEQLRAPWKGLLERLLSPNPAERTW</sequence>
<dbReference type="SMART" id="SM00220">
    <property type="entry name" value="S_TKc"/>
    <property type="match status" value="1"/>
</dbReference>
<dbReference type="PANTHER" id="PTHR24361">
    <property type="entry name" value="MITOGEN-ACTIVATED KINASE KINASE KINASE"/>
    <property type="match status" value="1"/>
</dbReference>
<evidence type="ECO:0000259" key="2">
    <source>
        <dbReference type="PROSITE" id="PS50011"/>
    </source>
</evidence>
<feature type="binding site" evidence="1">
    <location>
        <position position="252"/>
    </location>
    <ligand>
        <name>ATP</name>
        <dbReference type="ChEBI" id="CHEBI:30616"/>
    </ligand>
</feature>
<dbReference type="InterPro" id="IPR000719">
    <property type="entry name" value="Prot_kinase_dom"/>
</dbReference>
<keyword evidence="1" id="KW-0547">Nucleotide-binding</keyword>
<dbReference type="InterPro" id="IPR053235">
    <property type="entry name" value="Ser_Thr_kinase"/>
</dbReference>
<evidence type="ECO:0000313" key="3">
    <source>
        <dbReference type="EMBL" id="KIG18232.1"/>
    </source>
</evidence>